<dbReference type="Proteomes" id="UP000002432">
    <property type="component" value="Chromosome"/>
</dbReference>
<dbReference type="EnsemblBacteria" id="ABF41874">
    <property type="protein sequence ID" value="ABF41874"/>
    <property type="gene ID" value="Acid345_2873"/>
</dbReference>
<dbReference type="InterPro" id="IPR015946">
    <property type="entry name" value="KH_dom-like_a/b"/>
</dbReference>
<reference evidence="4 5" key="1">
    <citation type="journal article" date="2009" name="Appl. Environ. Microbiol.">
        <title>Three genomes from the phylum Acidobacteria provide insight into the lifestyles of these microorganisms in soils.</title>
        <authorList>
            <person name="Ward N.L."/>
            <person name="Challacombe J.F."/>
            <person name="Janssen P.H."/>
            <person name="Henrissat B."/>
            <person name="Coutinho P.M."/>
            <person name="Wu M."/>
            <person name="Xie G."/>
            <person name="Haft D.H."/>
            <person name="Sait M."/>
            <person name="Badger J."/>
            <person name="Barabote R.D."/>
            <person name="Bradley B."/>
            <person name="Brettin T.S."/>
            <person name="Brinkac L.M."/>
            <person name="Bruce D."/>
            <person name="Creasy T."/>
            <person name="Daugherty S.C."/>
            <person name="Davidsen T.M."/>
            <person name="DeBoy R.T."/>
            <person name="Detter J.C."/>
            <person name="Dodson R.J."/>
            <person name="Durkin A.S."/>
            <person name="Ganapathy A."/>
            <person name="Gwinn-Giglio M."/>
            <person name="Han C.S."/>
            <person name="Khouri H."/>
            <person name="Kiss H."/>
            <person name="Kothari S.P."/>
            <person name="Madupu R."/>
            <person name="Nelson K.E."/>
            <person name="Nelson W.C."/>
            <person name="Paulsen I."/>
            <person name="Penn K."/>
            <person name="Ren Q."/>
            <person name="Rosovitz M.J."/>
            <person name="Selengut J.D."/>
            <person name="Shrivastava S."/>
            <person name="Sullivan S.A."/>
            <person name="Tapia R."/>
            <person name="Thompson L.S."/>
            <person name="Watkins K.L."/>
            <person name="Yang Q."/>
            <person name="Yu C."/>
            <person name="Zafar N."/>
            <person name="Zhou L."/>
            <person name="Kuske C.R."/>
        </authorList>
    </citation>
    <scope>NUCLEOTIDE SEQUENCE [LARGE SCALE GENOMIC DNA]</scope>
    <source>
        <strain evidence="4 5">Ellin345</strain>
    </source>
</reference>
<keyword evidence="1 3" id="KW-0963">Cytoplasm</keyword>
<sequence>MTTAAKGDPKVLIEYLAKALVESQGEVFVDVEQEGETTYVNLEVAESDMGRIIGRQGRTAKSLRAILNAAGVRHKTHYELDILD</sequence>
<gene>
    <name evidence="3" type="primary">khpA</name>
    <name evidence="4" type="ordered locus">Acid345_2873</name>
</gene>
<dbReference type="Gene3D" id="3.30.300.20">
    <property type="match status" value="1"/>
</dbReference>
<accession>Q1IMM6</accession>
<dbReference type="HOGENOM" id="CLU_132074_1_1_0"/>
<evidence type="ECO:0000256" key="3">
    <source>
        <dbReference type="HAMAP-Rule" id="MF_00088"/>
    </source>
</evidence>
<dbReference type="PANTHER" id="PTHR34654:SF1">
    <property type="entry name" value="RNA-BINDING PROTEIN KHPA"/>
    <property type="match status" value="1"/>
</dbReference>
<name>Q1IMM6_KORVE</name>
<dbReference type="AlphaFoldDB" id="Q1IMM6"/>
<dbReference type="PANTHER" id="PTHR34654">
    <property type="entry name" value="UPF0109 PROTEIN SCO5592"/>
    <property type="match status" value="1"/>
</dbReference>
<keyword evidence="3" id="KW-0143">Chaperone</keyword>
<organism evidence="4 5">
    <name type="scientific">Koribacter versatilis (strain Ellin345)</name>
    <dbReference type="NCBI Taxonomy" id="204669"/>
    <lineage>
        <taxon>Bacteria</taxon>
        <taxon>Pseudomonadati</taxon>
        <taxon>Acidobacteriota</taxon>
        <taxon>Terriglobia</taxon>
        <taxon>Terriglobales</taxon>
        <taxon>Candidatus Korobacteraceae</taxon>
        <taxon>Candidatus Korobacter</taxon>
    </lineage>
</organism>
<evidence type="ECO:0000313" key="4">
    <source>
        <dbReference type="EMBL" id="ABF41874.1"/>
    </source>
</evidence>
<dbReference type="HAMAP" id="MF_00088">
    <property type="entry name" value="KhpA"/>
    <property type="match status" value="1"/>
</dbReference>
<comment type="similarity">
    <text evidence="3">Belongs to the KhpA RNA-binding protein family.</text>
</comment>
<dbReference type="InterPro" id="IPR009019">
    <property type="entry name" value="KH_sf_prok-type"/>
</dbReference>
<evidence type="ECO:0000313" key="5">
    <source>
        <dbReference type="Proteomes" id="UP000002432"/>
    </source>
</evidence>
<dbReference type="PROSITE" id="PS50084">
    <property type="entry name" value="KH_TYPE_1"/>
    <property type="match status" value="1"/>
</dbReference>
<keyword evidence="5" id="KW-1185">Reference proteome</keyword>
<dbReference type="GO" id="GO:0009252">
    <property type="term" value="P:peptidoglycan biosynthetic process"/>
    <property type="evidence" value="ECO:0007669"/>
    <property type="project" value="UniProtKB-UniRule"/>
</dbReference>
<dbReference type="Pfam" id="PF13083">
    <property type="entry name" value="KH_KhpA-B"/>
    <property type="match status" value="1"/>
</dbReference>
<dbReference type="GO" id="GO:0008360">
    <property type="term" value="P:regulation of cell shape"/>
    <property type="evidence" value="ECO:0007669"/>
    <property type="project" value="UniProtKB-KW"/>
</dbReference>
<dbReference type="SUPFAM" id="SSF54814">
    <property type="entry name" value="Prokaryotic type KH domain (KH-domain type II)"/>
    <property type="match status" value="1"/>
</dbReference>
<dbReference type="RefSeq" id="WP_011523675.1">
    <property type="nucleotide sequence ID" value="NC_008009.1"/>
</dbReference>
<keyword evidence="3" id="KW-0133">Cell shape</keyword>
<dbReference type="OrthoDB" id="9812389at2"/>
<dbReference type="GO" id="GO:0071555">
    <property type="term" value="P:cell wall organization"/>
    <property type="evidence" value="ECO:0007669"/>
    <property type="project" value="UniProtKB-KW"/>
</dbReference>
<dbReference type="eggNOG" id="COG1837">
    <property type="taxonomic scope" value="Bacteria"/>
</dbReference>
<comment type="subunit">
    <text evidence="3">Forms a complex with KhpB.</text>
</comment>
<dbReference type="EMBL" id="CP000360">
    <property type="protein sequence ID" value="ABF41874.1"/>
    <property type="molecule type" value="Genomic_DNA"/>
</dbReference>
<comment type="subcellular location">
    <subcellularLocation>
        <location evidence="3">Cytoplasm</location>
    </subcellularLocation>
</comment>
<keyword evidence="2 3" id="KW-0694">RNA-binding</keyword>
<dbReference type="KEGG" id="aba:Acid345_2873"/>
<dbReference type="CDD" id="cd22533">
    <property type="entry name" value="KH-II_YlqC-like"/>
    <property type="match status" value="1"/>
</dbReference>
<comment type="function">
    <text evidence="3">A probable RNA chaperone. Forms a complex with KhpB which binds to cellular RNA and controls its expression. Plays a role in peptidoglycan (PG) homeostasis and cell length regulation.</text>
</comment>
<evidence type="ECO:0000256" key="2">
    <source>
        <dbReference type="ARBA" id="ARBA00022884"/>
    </source>
</evidence>
<dbReference type="InterPro" id="IPR020627">
    <property type="entry name" value="KhpA"/>
</dbReference>
<proteinExistence type="inferred from homology"/>
<keyword evidence="3" id="KW-0961">Cell wall biogenesis/degradation</keyword>
<dbReference type="GO" id="GO:0003723">
    <property type="term" value="F:RNA binding"/>
    <property type="evidence" value="ECO:0007669"/>
    <property type="project" value="UniProtKB-UniRule"/>
</dbReference>
<dbReference type="GO" id="GO:0005737">
    <property type="term" value="C:cytoplasm"/>
    <property type="evidence" value="ECO:0007669"/>
    <property type="project" value="UniProtKB-SubCell"/>
</dbReference>
<dbReference type="STRING" id="204669.Acid345_2873"/>
<evidence type="ECO:0000256" key="1">
    <source>
        <dbReference type="ARBA" id="ARBA00022490"/>
    </source>
</evidence>
<protein>
    <recommendedName>
        <fullName evidence="3">RNA-binding protein KhpA</fullName>
    </recommendedName>
    <alternativeName>
        <fullName evidence="3">KH-domain protein A</fullName>
    </alternativeName>
</protein>